<accession>A0ABV4H6D2</accession>
<comment type="caution">
    <text evidence="9">The sequence shown here is derived from an EMBL/GenBank/DDBJ whole genome shotgun (WGS) entry which is preliminary data.</text>
</comment>
<sequence>MNDVFVWAALGLLSTAAVLVAVRVVRGPTTLDRTTAVDSFVAVLLCGLAVVAADRDSTVYLPVLLVLSLLGFAGSVAVARFVGGDER</sequence>
<dbReference type="Pfam" id="PF04066">
    <property type="entry name" value="MrpF_PhaF"/>
    <property type="match status" value="1"/>
</dbReference>
<evidence type="ECO:0000256" key="3">
    <source>
        <dbReference type="ARBA" id="ARBA00022448"/>
    </source>
</evidence>
<feature type="transmembrane region" description="Helical" evidence="8">
    <location>
        <begin position="6"/>
        <end position="25"/>
    </location>
</feature>
<keyword evidence="6 8" id="KW-1133">Transmembrane helix</keyword>
<keyword evidence="4" id="KW-1003">Cell membrane</keyword>
<reference evidence="9 10" key="1">
    <citation type="submission" date="2024-07" db="EMBL/GenBank/DDBJ databases">
        <authorList>
            <person name="Thanompreechachai J."/>
            <person name="Duangmal K."/>
        </authorList>
    </citation>
    <scope>NUCLEOTIDE SEQUENCE [LARGE SCALE GENOMIC DNA]</scope>
    <source>
        <strain evidence="9 10">LSe6-4</strain>
    </source>
</reference>
<dbReference type="PANTHER" id="PTHR34702">
    <property type="entry name" value="NA(+)/H(+) ANTIPORTER SUBUNIT F1"/>
    <property type="match status" value="1"/>
</dbReference>
<evidence type="ECO:0000313" key="10">
    <source>
        <dbReference type="Proteomes" id="UP001565927"/>
    </source>
</evidence>
<dbReference type="Proteomes" id="UP001565927">
    <property type="component" value="Unassembled WGS sequence"/>
</dbReference>
<dbReference type="PANTHER" id="PTHR34702:SF1">
    <property type="entry name" value="NA(+)_H(+) ANTIPORTER SUBUNIT F"/>
    <property type="match status" value="1"/>
</dbReference>
<name>A0ABV4H6D2_9ACTN</name>
<evidence type="ECO:0000256" key="6">
    <source>
        <dbReference type="ARBA" id="ARBA00022989"/>
    </source>
</evidence>
<comment type="similarity">
    <text evidence="2">Belongs to the CPA3 antiporters (TC 2.A.63) subunit F family.</text>
</comment>
<keyword evidence="5 8" id="KW-0812">Transmembrane</keyword>
<organism evidence="9 10">
    <name type="scientific">Kineococcus halophytocola</name>
    <dbReference type="NCBI Taxonomy" id="3234027"/>
    <lineage>
        <taxon>Bacteria</taxon>
        <taxon>Bacillati</taxon>
        <taxon>Actinomycetota</taxon>
        <taxon>Actinomycetes</taxon>
        <taxon>Kineosporiales</taxon>
        <taxon>Kineosporiaceae</taxon>
        <taxon>Kineococcus</taxon>
    </lineage>
</organism>
<gene>
    <name evidence="9" type="ORF">AB2L27_15920</name>
</gene>
<evidence type="ECO:0000256" key="2">
    <source>
        <dbReference type="ARBA" id="ARBA00009212"/>
    </source>
</evidence>
<comment type="subcellular location">
    <subcellularLocation>
        <location evidence="1">Cell membrane</location>
        <topology evidence="1">Multi-pass membrane protein</topology>
    </subcellularLocation>
</comment>
<evidence type="ECO:0000313" key="9">
    <source>
        <dbReference type="EMBL" id="MEZ0166248.1"/>
    </source>
</evidence>
<keyword evidence="10" id="KW-1185">Reference proteome</keyword>
<keyword evidence="3" id="KW-0813">Transport</keyword>
<dbReference type="RefSeq" id="WP_370442470.1">
    <property type="nucleotide sequence ID" value="NZ_JBGFTU010000019.1"/>
</dbReference>
<evidence type="ECO:0000256" key="5">
    <source>
        <dbReference type="ARBA" id="ARBA00022692"/>
    </source>
</evidence>
<keyword evidence="7 8" id="KW-0472">Membrane</keyword>
<proteinExistence type="inferred from homology"/>
<evidence type="ECO:0000256" key="4">
    <source>
        <dbReference type="ARBA" id="ARBA00022475"/>
    </source>
</evidence>
<feature type="transmembrane region" description="Helical" evidence="8">
    <location>
        <begin position="37"/>
        <end position="53"/>
    </location>
</feature>
<protein>
    <submittedName>
        <fullName evidence="9">Monovalent cation/H+ antiporter complex subunit F</fullName>
    </submittedName>
</protein>
<dbReference type="InterPro" id="IPR007208">
    <property type="entry name" value="MrpF/PhaF-like"/>
</dbReference>
<evidence type="ECO:0000256" key="1">
    <source>
        <dbReference type="ARBA" id="ARBA00004651"/>
    </source>
</evidence>
<evidence type="ECO:0000256" key="8">
    <source>
        <dbReference type="SAM" id="Phobius"/>
    </source>
</evidence>
<dbReference type="EMBL" id="JBGFTU010000019">
    <property type="protein sequence ID" value="MEZ0166248.1"/>
    <property type="molecule type" value="Genomic_DNA"/>
</dbReference>
<feature type="transmembrane region" description="Helical" evidence="8">
    <location>
        <begin position="59"/>
        <end position="82"/>
    </location>
</feature>
<evidence type="ECO:0000256" key="7">
    <source>
        <dbReference type="ARBA" id="ARBA00023136"/>
    </source>
</evidence>